<name>A0A812IE38_9DINO</name>
<keyword evidence="2" id="KW-1185">Reference proteome</keyword>
<reference evidence="1" key="1">
    <citation type="submission" date="2021-02" db="EMBL/GenBank/DDBJ databases">
        <authorList>
            <person name="Dougan E. K."/>
            <person name="Rhodes N."/>
            <person name="Thang M."/>
            <person name="Chan C."/>
        </authorList>
    </citation>
    <scope>NUCLEOTIDE SEQUENCE</scope>
</reference>
<dbReference type="EMBL" id="CAJNDS010000236">
    <property type="protein sequence ID" value="CAE7032019.1"/>
    <property type="molecule type" value="Genomic_DNA"/>
</dbReference>
<evidence type="ECO:0000313" key="2">
    <source>
        <dbReference type="Proteomes" id="UP000604046"/>
    </source>
</evidence>
<dbReference type="AlphaFoldDB" id="A0A812IE38"/>
<dbReference type="OrthoDB" id="442209at2759"/>
<gene>
    <name evidence="1" type="ORF">SNAT2548_LOCUS3855</name>
</gene>
<dbReference type="Proteomes" id="UP000604046">
    <property type="component" value="Unassembled WGS sequence"/>
</dbReference>
<comment type="caution">
    <text evidence="1">The sequence shown here is derived from an EMBL/GenBank/DDBJ whole genome shotgun (WGS) entry which is preliminary data.</text>
</comment>
<evidence type="ECO:0000313" key="1">
    <source>
        <dbReference type="EMBL" id="CAE7032019.1"/>
    </source>
</evidence>
<protein>
    <submittedName>
        <fullName evidence="1">Uncharacterized protein</fullName>
    </submittedName>
</protein>
<organism evidence="1 2">
    <name type="scientific">Symbiodinium natans</name>
    <dbReference type="NCBI Taxonomy" id="878477"/>
    <lineage>
        <taxon>Eukaryota</taxon>
        <taxon>Sar</taxon>
        <taxon>Alveolata</taxon>
        <taxon>Dinophyceae</taxon>
        <taxon>Suessiales</taxon>
        <taxon>Symbiodiniaceae</taxon>
        <taxon>Symbiodinium</taxon>
    </lineage>
</organism>
<proteinExistence type="predicted"/>
<sequence>MAADTTEGDEEVERHKAEFRRWVSDLEEQQLEADRGAALAAGRLWLCVRLVDAPLSNFPVAAWDVHEELSSGAQADQSGQDIEGLLSPSLWLQSLEQIARHGKEAGVPPCLAAFDPVFLQPVVQALETPGHLSVCQQGTALLPWLADRLEAGAADLASTAALALELLVASEAWPAIGLTPSACSESSELKPWDRLQLAAHLRGATPGAALPASAALALCQLCLTEGDALAAERCGFWANGLVASLPGWREVLSFVKSLGPATPLQPVSGKGWREAALAALAADRCGPLQALIAQGLAPSGGNVATPGEVFDVALTGFPKVLPWNLVDWMSWTFESTSSLRHRRDSLVQELLQYTMKLLPTCESRPGFAELLKAVLALALHRRPFEMLVPVPLRAGRCLLADALLRRYGAQHAQLCQELCRQLRYPLGVMLLLADAALFKEPAKDALEQIRDLLARSSRLT</sequence>
<accession>A0A812IE38</accession>